<evidence type="ECO:0000256" key="2">
    <source>
        <dbReference type="PROSITE-ProRule" id="PRU00497"/>
    </source>
</evidence>
<dbReference type="PANTHER" id="PTHR10380:SF119">
    <property type="entry name" value="PROTEIN LETHAL(3)MALIGNANT BLOOD NEOPLASM 1"/>
    <property type="match status" value="1"/>
</dbReference>
<feature type="compositionally biased region" description="Gly residues" evidence="3">
    <location>
        <begin position="182"/>
        <end position="192"/>
    </location>
</feature>
<dbReference type="EMBL" id="WIXP02000009">
    <property type="protein sequence ID" value="KAF6205536.1"/>
    <property type="molecule type" value="Genomic_DNA"/>
</dbReference>
<feature type="signal peptide" evidence="4">
    <location>
        <begin position="1"/>
        <end position="24"/>
    </location>
</feature>
<dbReference type="PANTHER" id="PTHR10380">
    <property type="entry name" value="CUTICLE PROTEIN"/>
    <property type="match status" value="1"/>
</dbReference>
<evidence type="ECO:0000256" key="1">
    <source>
        <dbReference type="ARBA" id="ARBA00022460"/>
    </source>
</evidence>
<dbReference type="InterPro" id="IPR050468">
    <property type="entry name" value="Cuticle_Struct_Prot"/>
</dbReference>
<dbReference type="GO" id="GO:0062129">
    <property type="term" value="C:chitin-based extracellular matrix"/>
    <property type="evidence" value="ECO:0007669"/>
    <property type="project" value="TreeGrafter"/>
</dbReference>
<dbReference type="Proteomes" id="UP000466442">
    <property type="component" value="Linkage Group LG9"/>
</dbReference>
<dbReference type="PROSITE" id="PS51155">
    <property type="entry name" value="CHIT_BIND_RR_2"/>
    <property type="match status" value="2"/>
</dbReference>
<organism evidence="5 6">
    <name type="scientific">Apolygus lucorum</name>
    <name type="common">Small green plant bug</name>
    <name type="synonym">Lygocoris lucorum</name>
    <dbReference type="NCBI Taxonomy" id="248454"/>
    <lineage>
        <taxon>Eukaryota</taxon>
        <taxon>Metazoa</taxon>
        <taxon>Ecdysozoa</taxon>
        <taxon>Arthropoda</taxon>
        <taxon>Hexapoda</taxon>
        <taxon>Insecta</taxon>
        <taxon>Pterygota</taxon>
        <taxon>Neoptera</taxon>
        <taxon>Paraneoptera</taxon>
        <taxon>Hemiptera</taxon>
        <taxon>Heteroptera</taxon>
        <taxon>Panheteroptera</taxon>
        <taxon>Cimicomorpha</taxon>
        <taxon>Miridae</taxon>
        <taxon>Mirini</taxon>
        <taxon>Apolygus</taxon>
    </lineage>
</organism>
<keyword evidence="6" id="KW-1185">Reference proteome</keyword>
<dbReference type="OrthoDB" id="6362401at2759"/>
<feature type="compositionally biased region" description="Polar residues" evidence="3">
    <location>
        <begin position="204"/>
        <end position="215"/>
    </location>
</feature>
<dbReference type="Pfam" id="PF00379">
    <property type="entry name" value="Chitin_bind_4"/>
    <property type="match status" value="2"/>
</dbReference>
<dbReference type="PROSITE" id="PS00233">
    <property type="entry name" value="CHIT_BIND_RR_1"/>
    <property type="match status" value="1"/>
</dbReference>
<accession>A0A8S9XBU9</accession>
<feature type="region of interest" description="Disordered" evidence="3">
    <location>
        <begin position="148"/>
        <end position="254"/>
    </location>
</feature>
<dbReference type="GO" id="GO:0008010">
    <property type="term" value="F:structural constituent of chitin-based larval cuticle"/>
    <property type="evidence" value="ECO:0007669"/>
    <property type="project" value="TreeGrafter"/>
</dbReference>
<comment type="caution">
    <text evidence="5">The sequence shown here is derived from an EMBL/GenBank/DDBJ whole genome shotgun (WGS) entry which is preliminary data.</text>
</comment>
<sequence length="374" mass="40550">MVRLNEVMNYVLLCVTLLARVTRTQDGDGFTDENRPYKFGFNIEGYQHRYEEKNEKGIIMGEYGFITGDGIYHLTVYATDENGNFKIVRTKNVYIGLPGEKTSTPVPAVTSLRPERVQEVTEKPRPVIQGVAGCGGCVIPTTAAPQAQGAAGVPPVRGSSPNGVPQRPIAESPAVNTVPGNGPAGNYGGVAAPGGRPIPVPGPSQANQGGTSPGTPSGFAGEELGPSQKVPQGKLDPIQSLQPTPNIDAQPDLNVITNDLDDPKIKKMMAKVPKMTDKVMTMEDLQALFYMFNYTLTYHGHNEVGNRAGDKNGSYFFNGRDGFGRNVNYIANEFGYQPNITLYDLSPEETPKEETEKNLTQLLGNEFKWFYGKG</sequence>
<evidence type="ECO:0000313" key="5">
    <source>
        <dbReference type="EMBL" id="KAF6205536.1"/>
    </source>
</evidence>
<dbReference type="AlphaFoldDB" id="A0A8S9XBU9"/>
<feature type="chain" id="PRO_5035787860" evidence="4">
    <location>
        <begin position="25"/>
        <end position="374"/>
    </location>
</feature>
<proteinExistence type="predicted"/>
<protein>
    <submittedName>
        <fullName evidence="5">Uncharacterized protein</fullName>
    </submittedName>
</protein>
<keyword evidence="4" id="KW-0732">Signal</keyword>
<evidence type="ECO:0000256" key="3">
    <source>
        <dbReference type="SAM" id="MobiDB-lite"/>
    </source>
</evidence>
<dbReference type="InterPro" id="IPR031311">
    <property type="entry name" value="CHIT_BIND_RR_consensus"/>
</dbReference>
<dbReference type="InterPro" id="IPR000618">
    <property type="entry name" value="Insect_cuticle"/>
</dbReference>
<name>A0A8S9XBU9_APOLU</name>
<gene>
    <name evidence="5" type="ORF">GE061_019709</name>
</gene>
<keyword evidence="1 2" id="KW-0193">Cuticle</keyword>
<reference evidence="5" key="1">
    <citation type="journal article" date="2021" name="Mol. Ecol. Resour.">
        <title>Apolygus lucorum genome provides insights into omnivorousness and mesophyll feeding.</title>
        <authorList>
            <person name="Liu Y."/>
            <person name="Liu H."/>
            <person name="Wang H."/>
            <person name="Huang T."/>
            <person name="Liu B."/>
            <person name="Yang B."/>
            <person name="Yin L."/>
            <person name="Li B."/>
            <person name="Zhang Y."/>
            <person name="Zhang S."/>
            <person name="Jiang F."/>
            <person name="Zhang X."/>
            <person name="Ren Y."/>
            <person name="Wang B."/>
            <person name="Wang S."/>
            <person name="Lu Y."/>
            <person name="Wu K."/>
            <person name="Fan W."/>
            <person name="Wang G."/>
        </authorList>
    </citation>
    <scope>NUCLEOTIDE SEQUENCE</scope>
    <source>
        <strain evidence="5">12Hb</strain>
    </source>
</reference>
<evidence type="ECO:0000256" key="4">
    <source>
        <dbReference type="SAM" id="SignalP"/>
    </source>
</evidence>
<evidence type="ECO:0000313" key="6">
    <source>
        <dbReference type="Proteomes" id="UP000466442"/>
    </source>
</evidence>